<keyword evidence="1" id="KW-0812">Transmembrane</keyword>
<reference evidence="2" key="1">
    <citation type="journal article" date="2020" name="Nature">
        <title>Giant virus diversity and host interactions through global metagenomics.</title>
        <authorList>
            <person name="Schulz F."/>
            <person name="Roux S."/>
            <person name="Paez-Espino D."/>
            <person name="Jungbluth S."/>
            <person name="Walsh D.A."/>
            <person name="Denef V.J."/>
            <person name="McMahon K.D."/>
            <person name="Konstantinidis K.T."/>
            <person name="Eloe-Fadrosh E.A."/>
            <person name="Kyrpides N.C."/>
            <person name="Woyke T."/>
        </authorList>
    </citation>
    <scope>NUCLEOTIDE SEQUENCE</scope>
    <source>
        <strain evidence="2">GVMAG-M-3300021185-45</strain>
    </source>
</reference>
<keyword evidence="1" id="KW-1133">Transmembrane helix</keyword>
<feature type="transmembrane region" description="Helical" evidence="1">
    <location>
        <begin position="158"/>
        <end position="177"/>
    </location>
</feature>
<protein>
    <submittedName>
        <fullName evidence="2">Uncharacterized protein</fullName>
    </submittedName>
</protein>
<evidence type="ECO:0000313" key="2">
    <source>
        <dbReference type="EMBL" id="QHT04459.1"/>
    </source>
</evidence>
<dbReference type="EMBL" id="MN739429">
    <property type="protein sequence ID" value="QHT04459.1"/>
    <property type="molecule type" value="Genomic_DNA"/>
</dbReference>
<evidence type="ECO:0000256" key="1">
    <source>
        <dbReference type="SAM" id="Phobius"/>
    </source>
</evidence>
<feature type="transmembrane region" description="Helical" evidence="1">
    <location>
        <begin position="113"/>
        <end position="133"/>
    </location>
</feature>
<sequence>MSNEKKLKKHVHSKNKDIIGFVILYGVIILIVPYFLKKYTPFPVFATYFANIDIIANILSLNYPDYFHHFYDPFYKESLKNYLSFNLISIISLSGIFLVGLRHDSKHIEEKIAIMIIMSIVTFTLPTEGLPFLNKKVEDYLISGGYLTENHKEKEREIGITILLSLIFIVLEFYIISKLTQVDWKGTKNILKWLYIITLLIIGGNIVIT</sequence>
<proteinExistence type="predicted"/>
<name>A0A6C0CLA6_9ZZZZ</name>
<accession>A0A6C0CLA6</accession>
<feature type="transmembrane region" description="Helical" evidence="1">
    <location>
        <begin position="18"/>
        <end position="36"/>
    </location>
</feature>
<keyword evidence="1" id="KW-0472">Membrane</keyword>
<organism evidence="2">
    <name type="scientific">viral metagenome</name>
    <dbReference type="NCBI Taxonomy" id="1070528"/>
    <lineage>
        <taxon>unclassified sequences</taxon>
        <taxon>metagenomes</taxon>
        <taxon>organismal metagenomes</taxon>
    </lineage>
</organism>
<feature type="transmembrane region" description="Helical" evidence="1">
    <location>
        <begin position="189"/>
        <end position="208"/>
    </location>
</feature>
<dbReference type="AlphaFoldDB" id="A0A6C0CLA6"/>
<feature type="transmembrane region" description="Helical" evidence="1">
    <location>
        <begin position="43"/>
        <end position="63"/>
    </location>
</feature>
<feature type="transmembrane region" description="Helical" evidence="1">
    <location>
        <begin position="83"/>
        <end position="101"/>
    </location>
</feature>